<gene>
    <name evidence="6" type="primary">ppk</name>
    <name evidence="13" type="ORF">E3E12_06840</name>
</gene>
<dbReference type="RefSeq" id="WP_141443652.1">
    <property type="nucleotide sequence ID" value="NZ_CP038231.1"/>
</dbReference>
<dbReference type="GO" id="GO:0008976">
    <property type="term" value="F:polyphosphate kinase activity"/>
    <property type="evidence" value="ECO:0007669"/>
    <property type="project" value="UniProtKB-UniRule"/>
</dbReference>
<sequence length="784" mass="86434">MTKKTTTPAVTPNLSPTTQAQGGGHAQGAASQPKAPPTPEGGLTGEKLLASPERFLNRELSWLDFNQRVIEEARNLRNPLLERVRFLAISASNLDEFYSVRVAGLVGQVREGTAVISPDGKTPAQQLEAVRRKGRALKEEQQSLWRLLRAELAGAGVSIIKPGAISASDRAWLSDCFEKQIFPVLTPLAVDRSHPLPFIPNMGLALVLSLRERAQKPDGAGRDHPERLHEMDGIVLLPSRLPRFIRLPDQPPVPNGQGEGAEPAQPQARFVQLEDVIALFGCRLFPHMDVTGAGLLRLVRDTDVEFEDEAEDLVSAYESALKQRRRGVGIHLELDSVLPQALSRELGEEIGVSGHDLVALPEMVGLADLSQLVSAAGQPALLFPPYVPRLPQRIREFEGDCFAAIRAGDLLVHHPFESFDVVVKFLQQAALDPNVLAIKQTLYRTSRDSPIVQALIEAAEAGKSVTAVVELRARFDEEANIRFSRALEAAGVQVVYGLAHYKTHAKLSLVVRREGRGLRSYAHFGTGNYHPVTARIYTDLSYFTCNEDLCADSGRLFNYVTGWARPQRMNALSYAPVTLRHDLHELVCAEMDNARAGRPASIWLKMNSLVDPDLIDLLYEASRVGVRITALVRGMCSLRPGVKGLSDNIKVRSLVGRFLEHSRIFAFGNGHHLPSREAKVFISSADWMQRNMDKRVEVMVPILEPAIHSAVLDDILAHDLHDNLQTRVLGPNGDWRHVPCARKPFSAHAYFMETSALPAPPEAERMPAPYTPLERHHGGGSHVS</sequence>
<dbReference type="EC" id="2.7.4.1" evidence="6 7"/>
<dbReference type="InterPro" id="IPR036832">
    <property type="entry name" value="PPK_N_dom_sf"/>
</dbReference>
<dbReference type="PANTHER" id="PTHR30218">
    <property type="entry name" value="POLYPHOSPHATE KINASE"/>
    <property type="match status" value="1"/>
</dbReference>
<feature type="binding site" evidence="6">
    <location>
        <position position="661"/>
    </location>
    <ligand>
        <name>ATP</name>
        <dbReference type="ChEBI" id="CHEBI:30616"/>
    </ligand>
</feature>
<evidence type="ECO:0000256" key="8">
    <source>
        <dbReference type="SAM" id="MobiDB-lite"/>
    </source>
</evidence>
<feature type="region of interest" description="Disordered" evidence="8">
    <location>
        <begin position="760"/>
        <end position="784"/>
    </location>
</feature>
<keyword evidence="1 6" id="KW-0597">Phosphoprotein</keyword>
<feature type="domain" description="Polyphosphate kinase N-terminal" evidence="10">
    <location>
        <begin position="55"/>
        <end position="159"/>
    </location>
</feature>
<dbReference type="Pfam" id="PF13090">
    <property type="entry name" value="PP_kinase_C"/>
    <property type="match status" value="1"/>
</dbReference>
<evidence type="ECO:0000256" key="4">
    <source>
        <dbReference type="ARBA" id="ARBA00022777"/>
    </source>
</evidence>
<feature type="binding site" evidence="6">
    <location>
        <position position="474"/>
    </location>
    <ligand>
        <name>Mg(2+)</name>
        <dbReference type="ChEBI" id="CHEBI:18420"/>
    </ligand>
</feature>
<dbReference type="KEGG" id="swf:E3E12_06840"/>
<dbReference type="Gene3D" id="3.30.1840.10">
    <property type="entry name" value="Polyphosphate kinase middle domain"/>
    <property type="match status" value="1"/>
</dbReference>
<keyword evidence="3 6" id="KW-0547">Nucleotide-binding</keyword>
<organism evidence="13 14">
    <name type="scientific">Formicincola oecophyllae</name>
    <dbReference type="NCBI Taxonomy" id="2558361"/>
    <lineage>
        <taxon>Bacteria</taxon>
        <taxon>Pseudomonadati</taxon>
        <taxon>Pseudomonadota</taxon>
        <taxon>Alphaproteobacteria</taxon>
        <taxon>Acetobacterales</taxon>
        <taxon>Acetobacteraceae</taxon>
        <taxon>Formicincola</taxon>
    </lineage>
</organism>
<dbReference type="EMBL" id="CP038231">
    <property type="protein sequence ID" value="QDH13944.1"/>
    <property type="molecule type" value="Genomic_DNA"/>
</dbReference>
<feature type="binding site" evidence="6">
    <location>
        <position position="537"/>
    </location>
    <ligand>
        <name>ATP</name>
        <dbReference type="ChEBI" id="CHEBI:30616"/>
    </ligand>
</feature>
<evidence type="ECO:0000256" key="6">
    <source>
        <dbReference type="HAMAP-Rule" id="MF_00347"/>
    </source>
</evidence>
<evidence type="ECO:0000256" key="7">
    <source>
        <dbReference type="RuleBase" id="RU003800"/>
    </source>
</evidence>
<comment type="cofactor">
    <cofactor evidence="6">
        <name>Mg(2+)</name>
        <dbReference type="ChEBI" id="CHEBI:18420"/>
    </cofactor>
</comment>
<keyword evidence="6" id="KW-0460">Magnesium</keyword>
<dbReference type="GO" id="GO:0009358">
    <property type="term" value="C:polyphosphate kinase complex"/>
    <property type="evidence" value="ECO:0007669"/>
    <property type="project" value="InterPro"/>
</dbReference>
<dbReference type="NCBIfam" id="NF003918">
    <property type="entry name" value="PRK05443.1-2"/>
    <property type="match status" value="1"/>
</dbReference>
<dbReference type="NCBIfam" id="TIGR03705">
    <property type="entry name" value="poly_P_kin"/>
    <property type="match status" value="1"/>
</dbReference>
<dbReference type="GO" id="GO:0006799">
    <property type="term" value="P:polyphosphate biosynthetic process"/>
    <property type="evidence" value="ECO:0007669"/>
    <property type="project" value="UniProtKB-UniRule"/>
</dbReference>
<dbReference type="NCBIfam" id="NF003921">
    <property type="entry name" value="PRK05443.2-2"/>
    <property type="match status" value="1"/>
</dbReference>
<dbReference type="Pfam" id="PF02503">
    <property type="entry name" value="PP_kinase"/>
    <property type="match status" value="1"/>
</dbReference>
<evidence type="ECO:0000313" key="13">
    <source>
        <dbReference type="EMBL" id="QDH13944.1"/>
    </source>
</evidence>
<keyword evidence="4 6" id="KW-0418">Kinase</keyword>
<dbReference type="SUPFAM" id="SSF56024">
    <property type="entry name" value="Phospholipase D/nuclease"/>
    <property type="match status" value="2"/>
</dbReference>
<proteinExistence type="inferred from homology"/>
<dbReference type="InterPro" id="IPR025200">
    <property type="entry name" value="PPK_C_dom2"/>
</dbReference>
<evidence type="ECO:0000256" key="3">
    <source>
        <dbReference type="ARBA" id="ARBA00022741"/>
    </source>
</evidence>
<dbReference type="Pfam" id="PF17941">
    <property type="entry name" value="PP_kinase_C_1"/>
    <property type="match status" value="1"/>
</dbReference>
<dbReference type="Pfam" id="PF13089">
    <property type="entry name" value="PP_kinase_N"/>
    <property type="match status" value="1"/>
</dbReference>
<evidence type="ECO:0000259" key="12">
    <source>
        <dbReference type="Pfam" id="PF17941"/>
    </source>
</evidence>
<keyword evidence="2 6" id="KW-0808">Transferase</keyword>
<dbReference type="AlphaFoldDB" id="A0A4Y6U9Q7"/>
<accession>A0A4Y6U9Q7</accession>
<dbReference type="OrthoDB" id="9761456at2"/>
<dbReference type="Proteomes" id="UP000318709">
    <property type="component" value="Chromosome"/>
</dbReference>
<feature type="binding site" evidence="6">
    <location>
        <position position="93"/>
    </location>
    <ligand>
        <name>ATP</name>
        <dbReference type="ChEBI" id="CHEBI:30616"/>
    </ligand>
</feature>
<dbReference type="PIRSF" id="PIRSF015589">
    <property type="entry name" value="PP_kinase"/>
    <property type="match status" value="1"/>
</dbReference>
<dbReference type="NCBIfam" id="NF003919">
    <property type="entry name" value="PRK05443.1-4"/>
    <property type="match status" value="1"/>
</dbReference>
<dbReference type="PANTHER" id="PTHR30218:SF0">
    <property type="entry name" value="POLYPHOSPHATE KINASE"/>
    <property type="match status" value="1"/>
</dbReference>
<comment type="PTM">
    <text evidence="6 7">An intermediate of this reaction is the autophosphorylated ppk in which a phosphate is covalently linked to a histidine residue through a N-P bond.</text>
</comment>
<dbReference type="InterPro" id="IPR003414">
    <property type="entry name" value="PP_kinase"/>
</dbReference>
<dbReference type="SUPFAM" id="SSF140356">
    <property type="entry name" value="PPK N-terminal domain-like"/>
    <property type="match status" value="1"/>
</dbReference>
<evidence type="ECO:0000259" key="10">
    <source>
        <dbReference type="Pfam" id="PF13089"/>
    </source>
</evidence>
<evidence type="ECO:0000313" key="14">
    <source>
        <dbReference type="Proteomes" id="UP000318709"/>
    </source>
</evidence>
<evidence type="ECO:0000256" key="5">
    <source>
        <dbReference type="ARBA" id="ARBA00022840"/>
    </source>
</evidence>
<evidence type="ECO:0000259" key="9">
    <source>
        <dbReference type="Pfam" id="PF02503"/>
    </source>
</evidence>
<comment type="function">
    <text evidence="6 7">Catalyzes the reversible transfer of the terminal phosphate of ATP to form a long-chain polyphosphate (polyP).</text>
</comment>
<dbReference type="GO" id="GO:0046872">
    <property type="term" value="F:metal ion binding"/>
    <property type="evidence" value="ECO:0007669"/>
    <property type="project" value="UniProtKB-KW"/>
</dbReference>
<feature type="binding site" evidence="6">
    <location>
        <position position="633"/>
    </location>
    <ligand>
        <name>ATP</name>
        <dbReference type="ChEBI" id="CHEBI:30616"/>
    </ligand>
</feature>
<dbReference type="HAMAP" id="MF_00347">
    <property type="entry name" value="Polyphosphate_kinase"/>
    <property type="match status" value="1"/>
</dbReference>
<reference evidence="13 14" key="1">
    <citation type="submission" date="2019-03" db="EMBL/GenBank/DDBJ databases">
        <title>The complete genome sequence of Swingsia_sp. F3b2 LMG30590(T).</title>
        <authorList>
            <person name="Chua K.-O."/>
            <person name="Chan K.-G."/>
            <person name="See-Too W.-S."/>
        </authorList>
    </citation>
    <scope>NUCLEOTIDE SEQUENCE [LARGE SCALE GENOMIC DNA]</scope>
    <source>
        <strain evidence="13 14">F3b2</strain>
    </source>
</reference>
<dbReference type="InterPro" id="IPR036830">
    <property type="entry name" value="PP_kinase_middle_dom_sf"/>
</dbReference>
<comment type="catalytic activity">
    <reaction evidence="6 7">
        <text>[phosphate](n) + ATP = [phosphate](n+1) + ADP</text>
        <dbReference type="Rhea" id="RHEA:19573"/>
        <dbReference type="Rhea" id="RHEA-COMP:9859"/>
        <dbReference type="Rhea" id="RHEA-COMP:14280"/>
        <dbReference type="ChEBI" id="CHEBI:16838"/>
        <dbReference type="ChEBI" id="CHEBI:30616"/>
        <dbReference type="ChEBI" id="CHEBI:456216"/>
        <dbReference type="EC" id="2.7.4.1"/>
    </reaction>
</comment>
<feature type="binding site" evidence="6">
    <location>
        <position position="444"/>
    </location>
    <ligand>
        <name>Mg(2+)</name>
        <dbReference type="ChEBI" id="CHEBI:18420"/>
    </ligand>
</feature>
<keyword evidence="5 6" id="KW-0067">ATP-binding</keyword>
<dbReference type="Gene3D" id="3.30.870.10">
    <property type="entry name" value="Endonuclease Chain A"/>
    <property type="match status" value="2"/>
</dbReference>
<feature type="region of interest" description="Disordered" evidence="8">
    <location>
        <begin position="1"/>
        <end position="46"/>
    </location>
</feature>
<feature type="domain" description="Polyphosphate kinase C-terminal" evidence="11">
    <location>
        <begin position="572"/>
        <end position="739"/>
    </location>
</feature>
<keyword evidence="6" id="KW-0479">Metal-binding</keyword>
<evidence type="ECO:0000256" key="2">
    <source>
        <dbReference type="ARBA" id="ARBA00022679"/>
    </source>
</evidence>
<feature type="domain" description="Polyphosphate kinase C-terminal" evidence="12">
    <location>
        <begin position="401"/>
        <end position="563"/>
    </location>
</feature>
<evidence type="ECO:0000259" key="11">
    <source>
        <dbReference type="Pfam" id="PF13090"/>
    </source>
</evidence>
<dbReference type="CDD" id="cd09165">
    <property type="entry name" value="PLDc_PaPPK1_C1_like"/>
    <property type="match status" value="1"/>
</dbReference>
<dbReference type="SUPFAM" id="SSF143724">
    <property type="entry name" value="PHP14-like"/>
    <property type="match status" value="1"/>
</dbReference>
<feature type="domain" description="Polyphosphate kinase middle" evidence="9">
    <location>
        <begin position="169"/>
        <end position="372"/>
    </location>
</feature>
<dbReference type="Gene3D" id="1.20.58.310">
    <property type="entry name" value="Polyphosphate kinase N-terminal domain"/>
    <property type="match status" value="1"/>
</dbReference>
<dbReference type="GO" id="GO:0005524">
    <property type="term" value="F:ATP binding"/>
    <property type="evidence" value="ECO:0007669"/>
    <property type="project" value="UniProtKB-KW"/>
</dbReference>
<evidence type="ECO:0000256" key="1">
    <source>
        <dbReference type="ARBA" id="ARBA00022553"/>
    </source>
</evidence>
<dbReference type="NCBIfam" id="NF003917">
    <property type="entry name" value="PRK05443.1-1"/>
    <property type="match status" value="1"/>
</dbReference>
<dbReference type="InterPro" id="IPR024953">
    <property type="entry name" value="PP_kinase_middle"/>
</dbReference>
<name>A0A4Y6U9Q7_9PROT</name>
<protein>
    <recommendedName>
        <fullName evidence="6 7">Polyphosphate kinase</fullName>
        <ecNumber evidence="6 7">2.7.4.1</ecNumber>
    </recommendedName>
    <alternativeName>
        <fullName evidence="6">ATP-polyphosphate phosphotransferase</fullName>
    </alternativeName>
    <alternativeName>
        <fullName evidence="6">Polyphosphoric acid kinase</fullName>
    </alternativeName>
</protein>
<dbReference type="InterPro" id="IPR025198">
    <property type="entry name" value="PPK_N_dom"/>
</dbReference>
<keyword evidence="14" id="KW-1185">Reference proteome</keyword>
<comment type="similarity">
    <text evidence="6 7">Belongs to the polyphosphate kinase 1 (PPK1) family.</text>
</comment>
<feature type="active site" description="Phosphohistidine intermediate" evidence="6">
    <location>
        <position position="504"/>
    </location>
</feature>
<dbReference type="InterPro" id="IPR041108">
    <property type="entry name" value="PP_kinase_C_1"/>
</dbReference>
<feature type="compositionally biased region" description="Polar residues" evidence="8">
    <location>
        <begin position="1"/>
        <end position="18"/>
    </location>
</feature>